<reference evidence="7 8" key="1">
    <citation type="submission" date="2018-02" db="EMBL/GenBank/DDBJ databases">
        <title>Subsurface microbial communities from deep shales in Ohio and West Virginia, USA.</title>
        <authorList>
            <person name="Wrighton K."/>
        </authorList>
    </citation>
    <scope>NUCLEOTIDE SEQUENCE [LARGE SCALE GENOMIC DNA]</scope>
    <source>
        <strain evidence="7 8">MARC-MIP3H16</strain>
    </source>
</reference>
<evidence type="ECO:0000256" key="4">
    <source>
        <dbReference type="ARBA" id="ARBA00023136"/>
    </source>
</evidence>
<dbReference type="EMBL" id="PTIW01000038">
    <property type="protein sequence ID" value="PPK58428.1"/>
    <property type="molecule type" value="Genomic_DNA"/>
</dbReference>
<feature type="transmembrane region" description="Helical" evidence="5">
    <location>
        <begin position="230"/>
        <end position="248"/>
    </location>
</feature>
<feature type="transmembrane region" description="Helical" evidence="5">
    <location>
        <begin position="16"/>
        <end position="45"/>
    </location>
</feature>
<evidence type="ECO:0000256" key="3">
    <source>
        <dbReference type="ARBA" id="ARBA00022989"/>
    </source>
</evidence>
<comment type="caution">
    <text evidence="7">The sequence shown here is derived from an EMBL/GenBank/DDBJ whole genome shotgun (WGS) entry which is preliminary data.</text>
</comment>
<feature type="transmembrane region" description="Helical" evidence="5">
    <location>
        <begin position="182"/>
        <end position="201"/>
    </location>
</feature>
<gene>
    <name evidence="7" type="ORF">B0F89_13829</name>
</gene>
<feature type="transmembrane region" description="Helical" evidence="5">
    <location>
        <begin position="156"/>
        <end position="175"/>
    </location>
</feature>
<dbReference type="GO" id="GO:0016020">
    <property type="term" value="C:membrane"/>
    <property type="evidence" value="ECO:0007669"/>
    <property type="project" value="UniProtKB-SubCell"/>
</dbReference>
<name>A0AB36ZS03_9BACT</name>
<protein>
    <submittedName>
        <fullName evidence="7">O-antigen ligase</fullName>
    </submittedName>
</protein>
<keyword evidence="7" id="KW-0436">Ligase</keyword>
<organism evidence="7 8">
    <name type="scientific">Malaciobacter marinus</name>
    <dbReference type="NCBI Taxonomy" id="505249"/>
    <lineage>
        <taxon>Bacteria</taxon>
        <taxon>Pseudomonadati</taxon>
        <taxon>Campylobacterota</taxon>
        <taxon>Epsilonproteobacteria</taxon>
        <taxon>Campylobacterales</taxon>
        <taxon>Arcobacteraceae</taxon>
        <taxon>Malaciobacter</taxon>
    </lineage>
</organism>
<keyword evidence="2 5" id="KW-0812">Transmembrane</keyword>
<feature type="transmembrane region" description="Helical" evidence="5">
    <location>
        <begin position="207"/>
        <end position="223"/>
    </location>
</feature>
<dbReference type="AlphaFoldDB" id="A0AB36ZS03"/>
<accession>A0AB36ZS03</accession>
<evidence type="ECO:0000259" key="6">
    <source>
        <dbReference type="Pfam" id="PF04932"/>
    </source>
</evidence>
<keyword evidence="3 5" id="KW-1133">Transmembrane helix</keyword>
<feature type="domain" description="O-antigen ligase-related" evidence="6">
    <location>
        <begin position="191"/>
        <end position="346"/>
    </location>
</feature>
<evidence type="ECO:0000256" key="5">
    <source>
        <dbReference type="SAM" id="Phobius"/>
    </source>
</evidence>
<evidence type="ECO:0000256" key="1">
    <source>
        <dbReference type="ARBA" id="ARBA00004141"/>
    </source>
</evidence>
<dbReference type="InterPro" id="IPR051533">
    <property type="entry name" value="WaaL-like"/>
</dbReference>
<dbReference type="InterPro" id="IPR007016">
    <property type="entry name" value="O-antigen_ligase-rel_domated"/>
</dbReference>
<dbReference type="Proteomes" id="UP000239861">
    <property type="component" value="Unassembled WGS sequence"/>
</dbReference>
<evidence type="ECO:0000313" key="8">
    <source>
        <dbReference type="Proteomes" id="UP000239861"/>
    </source>
</evidence>
<comment type="subcellular location">
    <subcellularLocation>
        <location evidence="1">Membrane</location>
        <topology evidence="1">Multi-pass membrane protein</topology>
    </subcellularLocation>
</comment>
<dbReference type="GO" id="GO:0016874">
    <property type="term" value="F:ligase activity"/>
    <property type="evidence" value="ECO:0007669"/>
    <property type="project" value="UniProtKB-KW"/>
</dbReference>
<feature type="transmembrane region" description="Helical" evidence="5">
    <location>
        <begin position="123"/>
        <end position="144"/>
    </location>
</feature>
<evidence type="ECO:0000256" key="2">
    <source>
        <dbReference type="ARBA" id="ARBA00022692"/>
    </source>
</evidence>
<evidence type="ECO:0000313" key="7">
    <source>
        <dbReference type="EMBL" id="PPK58428.1"/>
    </source>
</evidence>
<dbReference type="PANTHER" id="PTHR37422">
    <property type="entry name" value="TEICHURONIC ACID BIOSYNTHESIS PROTEIN TUAE"/>
    <property type="match status" value="1"/>
</dbReference>
<feature type="transmembrane region" description="Helical" evidence="5">
    <location>
        <begin position="66"/>
        <end position="84"/>
    </location>
</feature>
<feature type="transmembrane region" description="Helical" evidence="5">
    <location>
        <begin position="363"/>
        <end position="383"/>
    </location>
</feature>
<keyword evidence="4 5" id="KW-0472">Membrane</keyword>
<sequence length="409" mass="48522">MKYEFLRKIINYRYFIYLYTFLLPFTYFGSQMGLLTGILIFWWILDIKNNKKFYQKKLYSITTSKPIIFMITFLIFATLSYFWSSNKEEFFSTLNSQKYFFYLLPIIYTSLTKREALKNLKILGISFGVYGFFSLLIYLGLFSWDGSTQENPKFLFRYMIAGAYLVLGTYLLYYFAMLEKNITYRIFYIIFCLITFIGVFINNGRAAQVAFIITLIFFIIINSKKIKLNLKIILILATAFFIVINIILNKNMLVIRYEKAFNQIKTFDLDTNYYSSTGQRLKMYYISLELWKNEPFLGVGGGDLKDLFHKYVIDNNIKLGWMYNTVHSIYSEYLVKYGIIGLFLFLFSFISLFIELKDTNKGLYVISILPLLIIFLFDSILLYKPFNNVFIYTFTLLCILGDKKILKKR</sequence>
<proteinExistence type="predicted"/>
<dbReference type="PANTHER" id="PTHR37422:SF17">
    <property type="entry name" value="O-ANTIGEN LIGASE"/>
    <property type="match status" value="1"/>
</dbReference>
<dbReference type="Pfam" id="PF04932">
    <property type="entry name" value="Wzy_C"/>
    <property type="match status" value="1"/>
</dbReference>
<feature type="transmembrane region" description="Helical" evidence="5">
    <location>
        <begin position="334"/>
        <end position="356"/>
    </location>
</feature>